<dbReference type="RefSeq" id="WP_115403963.1">
    <property type="nucleotide sequence ID" value="NZ_QPKV01000007.1"/>
</dbReference>
<evidence type="ECO:0000259" key="5">
    <source>
        <dbReference type="PROSITE" id="PS50043"/>
    </source>
</evidence>
<accession>A0A369PX18</accession>
<dbReference type="InterPro" id="IPR014284">
    <property type="entry name" value="RNA_pol_sigma-70_dom"/>
</dbReference>
<dbReference type="GO" id="GO:0006352">
    <property type="term" value="P:DNA-templated transcription initiation"/>
    <property type="evidence" value="ECO:0007669"/>
    <property type="project" value="InterPro"/>
</dbReference>
<dbReference type="Gene3D" id="1.10.1740.10">
    <property type="match status" value="1"/>
</dbReference>
<dbReference type="PANTHER" id="PTHR43133">
    <property type="entry name" value="RNA POLYMERASE ECF-TYPE SIGMA FACTO"/>
    <property type="match status" value="1"/>
</dbReference>
<name>A0A369PX18_9SPHI</name>
<dbReference type="OrthoDB" id="659569at2"/>
<dbReference type="NCBIfam" id="TIGR02985">
    <property type="entry name" value="Sig70_bacteroi1"/>
    <property type="match status" value="1"/>
</dbReference>
<comment type="similarity">
    <text evidence="1">Belongs to the sigma-70 factor family. ECF subfamily.</text>
</comment>
<dbReference type="InterPro" id="IPR039425">
    <property type="entry name" value="RNA_pol_sigma-70-like"/>
</dbReference>
<dbReference type="Gene3D" id="1.10.10.10">
    <property type="entry name" value="Winged helix-like DNA-binding domain superfamily/Winged helix DNA-binding domain"/>
    <property type="match status" value="1"/>
</dbReference>
<dbReference type="InterPro" id="IPR013249">
    <property type="entry name" value="RNA_pol_sigma70_r4_t2"/>
</dbReference>
<dbReference type="PROSITE" id="PS50043">
    <property type="entry name" value="HTH_LUXR_2"/>
    <property type="match status" value="1"/>
</dbReference>
<sequence>MARYRTHTDQELAALLKTGDHEAYAEIYNRYIKLLYAFALKRLDDEQEVEDLLHELFMSFWSKREQFNEDTLLAPYLYSAVRYRIINIFSRRKVSAQYLDSFNTYLDNDLSTDETDHLIRHNELSAQIDKEIEALPKKMREVFQLSRKNGYTRKQIADELGLSEETVKSHMFHALRILKVKLKP</sequence>
<dbReference type="InterPro" id="IPR014327">
    <property type="entry name" value="RNA_pol_sigma70_bacteroid"/>
</dbReference>
<keyword evidence="2" id="KW-0805">Transcription regulation</keyword>
<keyword evidence="4" id="KW-0804">Transcription</keyword>
<gene>
    <name evidence="6" type="ORF">DU508_16965</name>
</gene>
<evidence type="ECO:0000256" key="1">
    <source>
        <dbReference type="ARBA" id="ARBA00010641"/>
    </source>
</evidence>
<comment type="caution">
    <text evidence="6">The sequence shown here is derived from an EMBL/GenBank/DDBJ whole genome shotgun (WGS) entry which is preliminary data.</text>
</comment>
<evidence type="ECO:0000256" key="2">
    <source>
        <dbReference type="ARBA" id="ARBA00023015"/>
    </source>
</evidence>
<dbReference type="Pfam" id="PF08281">
    <property type="entry name" value="Sigma70_r4_2"/>
    <property type="match status" value="1"/>
</dbReference>
<dbReference type="InterPro" id="IPR007627">
    <property type="entry name" value="RNA_pol_sigma70_r2"/>
</dbReference>
<dbReference type="InterPro" id="IPR013325">
    <property type="entry name" value="RNA_pol_sigma_r2"/>
</dbReference>
<evidence type="ECO:0000313" key="7">
    <source>
        <dbReference type="Proteomes" id="UP000253961"/>
    </source>
</evidence>
<dbReference type="SUPFAM" id="SSF88946">
    <property type="entry name" value="Sigma2 domain of RNA polymerase sigma factors"/>
    <property type="match status" value="1"/>
</dbReference>
<evidence type="ECO:0000256" key="3">
    <source>
        <dbReference type="ARBA" id="ARBA00023082"/>
    </source>
</evidence>
<dbReference type="GO" id="GO:0016987">
    <property type="term" value="F:sigma factor activity"/>
    <property type="evidence" value="ECO:0007669"/>
    <property type="project" value="UniProtKB-KW"/>
</dbReference>
<dbReference type="NCBIfam" id="TIGR02937">
    <property type="entry name" value="sigma70-ECF"/>
    <property type="match status" value="1"/>
</dbReference>
<dbReference type="SUPFAM" id="SSF88659">
    <property type="entry name" value="Sigma3 and sigma4 domains of RNA polymerase sigma factors"/>
    <property type="match status" value="1"/>
</dbReference>
<dbReference type="EMBL" id="QPKV01000007">
    <property type="protein sequence ID" value="RDC55266.1"/>
    <property type="molecule type" value="Genomic_DNA"/>
</dbReference>
<dbReference type="InterPro" id="IPR036388">
    <property type="entry name" value="WH-like_DNA-bd_sf"/>
</dbReference>
<dbReference type="PANTHER" id="PTHR43133:SF46">
    <property type="entry name" value="RNA POLYMERASE SIGMA-70 FACTOR ECF SUBFAMILY"/>
    <property type="match status" value="1"/>
</dbReference>
<dbReference type="InterPro" id="IPR013324">
    <property type="entry name" value="RNA_pol_sigma_r3/r4-like"/>
</dbReference>
<evidence type="ECO:0000256" key="4">
    <source>
        <dbReference type="ARBA" id="ARBA00023163"/>
    </source>
</evidence>
<reference evidence="6 7" key="1">
    <citation type="submission" date="2018-07" db="EMBL/GenBank/DDBJ databases">
        <title>Pedobacter sp. nov., isolated from soil.</title>
        <authorList>
            <person name="Zhou L.Y."/>
            <person name="Du Z.J."/>
        </authorList>
    </citation>
    <scope>NUCLEOTIDE SEQUENCE [LARGE SCALE GENOMIC DNA]</scope>
    <source>
        <strain evidence="6 7">JDX94</strain>
    </source>
</reference>
<proteinExistence type="inferred from homology"/>
<feature type="domain" description="HTH luxR-type" evidence="5">
    <location>
        <begin position="128"/>
        <end position="184"/>
    </location>
</feature>
<evidence type="ECO:0000313" key="6">
    <source>
        <dbReference type="EMBL" id="RDC55266.1"/>
    </source>
</evidence>
<keyword evidence="7" id="KW-1185">Reference proteome</keyword>
<dbReference type="Pfam" id="PF04542">
    <property type="entry name" value="Sigma70_r2"/>
    <property type="match status" value="1"/>
</dbReference>
<keyword evidence="3" id="KW-0731">Sigma factor</keyword>
<dbReference type="InterPro" id="IPR000792">
    <property type="entry name" value="Tscrpt_reg_LuxR_C"/>
</dbReference>
<dbReference type="AlphaFoldDB" id="A0A369PX18"/>
<organism evidence="6 7">
    <name type="scientific">Pedobacter chinensis</name>
    <dbReference type="NCBI Taxonomy" id="2282421"/>
    <lineage>
        <taxon>Bacteria</taxon>
        <taxon>Pseudomonadati</taxon>
        <taxon>Bacteroidota</taxon>
        <taxon>Sphingobacteriia</taxon>
        <taxon>Sphingobacteriales</taxon>
        <taxon>Sphingobacteriaceae</taxon>
        <taxon>Pedobacter</taxon>
    </lineage>
</organism>
<dbReference type="GO" id="GO:0003677">
    <property type="term" value="F:DNA binding"/>
    <property type="evidence" value="ECO:0007669"/>
    <property type="project" value="InterPro"/>
</dbReference>
<dbReference type="Proteomes" id="UP000253961">
    <property type="component" value="Unassembled WGS sequence"/>
</dbReference>
<protein>
    <submittedName>
        <fullName evidence="6">RNA polymerase sigma-70 factor</fullName>
    </submittedName>
</protein>